<name>A0A285MXA1_9FLAO</name>
<evidence type="ECO:0000313" key="3">
    <source>
        <dbReference type="Proteomes" id="UP000219048"/>
    </source>
</evidence>
<sequence>MIARILYRESVHGILNYVLHKEGAKILGFSNTSPEMESHPELLKHALHFMGNRHGTKKRYTHITINLPHGEFLSDGNFHKLATEYMDHMGYGEQPFVVVRHDDTKHEHVHIVTTTVKDDNTLVNLSHDYNRNIATQKHLEKEYGLQPSPETMEQRELAVHRLPEIQPLPDDSNGVKFYIQDILNTVLQRYKVRSFEELSQLVKPYHILISHKTNENGRVGVSYGIEVDNGYRSRFINGYVVHPKFSGPKMDSLFKRNSKSKLVPMHKKRLEKQLLTTKKLFKNISPEDMPSVLREYQKMDFQILYNKKEGIEGFMIHDKSGYVFQGSEISPDTESELVLAKNSNGPTKIDLDSDQFTLEIRKMIKEALYKQYLNSYKKNVLLSEYVLKKNGTEVWPEIQSTEGFTFLSNYMPENSNAILSRAVQREFEFTRNAIHATETKKELNVLEDKVELIKKVLDTSVFDLTERDGILFELVQSVGAKYANQNLSYINSNLYAVPLALDRMRLPNETTPYISTGFINENEKMLKCLLDVEEDGEKTIRANALFLPLIFPKLYEAMIPRYRQKFEELSLGAYLKTAQRFHVPFEKSALDYIKLFNAKGFYFESREGEIHLFSIYDKFNKGLLLSKNTQAYLKSIKNLTDVFQNQYEKINALKQQGRDRLQNLWVSYLIEKQLYDKAAFMIVYDGIRPYLSLDVMEYHMNNGLKSKILDLSKRKINAQHLSLLRKSVYAFSALMGKSSVKDEEVFNGFKDELTDYSRYKNVFI</sequence>
<dbReference type="EMBL" id="OBEH01000005">
    <property type="protein sequence ID" value="SNZ01313.1"/>
    <property type="molecule type" value="Genomic_DNA"/>
</dbReference>
<reference evidence="3" key="1">
    <citation type="submission" date="2017-09" db="EMBL/GenBank/DDBJ databases">
        <authorList>
            <person name="Varghese N."/>
            <person name="Submissions S."/>
        </authorList>
    </citation>
    <scope>NUCLEOTIDE SEQUENCE [LARGE SCALE GENOMIC DNA]</scope>
    <source>
        <strain evidence="3">DSM 25885</strain>
    </source>
</reference>
<proteinExistence type="predicted"/>
<dbReference type="InterPro" id="IPR005094">
    <property type="entry name" value="Endonuclease_MobA/VirD2"/>
</dbReference>
<dbReference type="Pfam" id="PF03432">
    <property type="entry name" value="Relaxase"/>
    <property type="match status" value="1"/>
</dbReference>
<protein>
    <submittedName>
        <fullName evidence="2">Relaxase/Mobilisation nuclease domain-containing protein</fullName>
    </submittedName>
</protein>
<organism evidence="2 3">
    <name type="scientific">Flagellimonas pacifica</name>
    <dbReference type="NCBI Taxonomy" id="1247520"/>
    <lineage>
        <taxon>Bacteria</taxon>
        <taxon>Pseudomonadati</taxon>
        <taxon>Bacteroidota</taxon>
        <taxon>Flavobacteriia</taxon>
        <taxon>Flavobacteriales</taxon>
        <taxon>Flavobacteriaceae</taxon>
        <taxon>Flagellimonas</taxon>
    </lineage>
</organism>
<evidence type="ECO:0000313" key="2">
    <source>
        <dbReference type="EMBL" id="SNZ01313.1"/>
    </source>
</evidence>
<dbReference type="Proteomes" id="UP000219048">
    <property type="component" value="Unassembled WGS sequence"/>
</dbReference>
<accession>A0A285MXA1</accession>
<gene>
    <name evidence="2" type="ORF">SAMN06265377_3151</name>
</gene>
<keyword evidence="3" id="KW-1185">Reference proteome</keyword>
<evidence type="ECO:0000259" key="1">
    <source>
        <dbReference type="Pfam" id="PF03432"/>
    </source>
</evidence>
<feature type="domain" description="MobA/VirD2-like nuclease" evidence="1">
    <location>
        <begin position="50"/>
        <end position="145"/>
    </location>
</feature>
<dbReference type="RefSeq" id="WP_097046771.1">
    <property type="nucleotide sequence ID" value="NZ_OBEH01000005.1"/>
</dbReference>
<dbReference type="AlphaFoldDB" id="A0A285MXA1"/>
<dbReference type="OrthoDB" id="915634at2"/>